<proteinExistence type="predicted"/>
<dbReference type="EMBL" id="ACEN01000088">
    <property type="protein sequence ID" value="EEG33060.1"/>
    <property type="molecule type" value="Genomic_DNA"/>
</dbReference>
<dbReference type="Proteomes" id="UP000004457">
    <property type="component" value="Unassembled WGS sequence"/>
</dbReference>
<name>C0EPH3_NEIFL</name>
<evidence type="ECO:0000313" key="1">
    <source>
        <dbReference type="EMBL" id="EEG33060.1"/>
    </source>
</evidence>
<sequence>MFFTPFQTALGILLFGCWLLVGKLRFLPVLAAFAVFSMIRLIGLDGAALWAELVVIHVFRISTVLINDRRAGSIFLSYGGTAGFVGVGFPRATGQNGSGGQN</sequence>
<organism evidence="1 2">
    <name type="scientific">Neisseria flavescens NRL30031/H210</name>
    <dbReference type="NCBI Taxonomy" id="546264"/>
    <lineage>
        <taxon>Bacteria</taxon>
        <taxon>Pseudomonadati</taxon>
        <taxon>Pseudomonadota</taxon>
        <taxon>Betaproteobacteria</taxon>
        <taxon>Neisseriales</taxon>
        <taxon>Neisseriaceae</taxon>
        <taxon>Neisseria</taxon>
    </lineage>
</organism>
<gene>
    <name evidence="1" type="ORF">NEIFLAOT_01863</name>
</gene>
<protein>
    <submittedName>
        <fullName evidence="1">Uncharacterized protein</fullName>
    </submittedName>
</protein>
<evidence type="ECO:0000313" key="2">
    <source>
        <dbReference type="Proteomes" id="UP000004457"/>
    </source>
</evidence>
<comment type="caution">
    <text evidence="1">The sequence shown here is derived from an EMBL/GenBank/DDBJ whole genome shotgun (WGS) entry which is preliminary data.</text>
</comment>
<accession>C0EPH3</accession>
<keyword evidence="2" id="KW-1185">Reference proteome</keyword>
<reference evidence="1 2" key="1">
    <citation type="submission" date="2009-01" db="EMBL/GenBank/DDBJ databases">
        <authorList>
            <person name="Fulton L."/>
            <person name="Clifton S."/>
            <person name="Chinwalla A.T."/>
            <person name="Mitreva M."/>
            <person name="Sodergren E."/>
            <person name="Weinstock G."/>
            <person name="Clifton S."/>
            <person name="Dooling D.J."/>
            <person name="Fulton B."/>
            <person name="Minx P."/>
            <person name="Pepin K.H."/>
            <person name="Johnson M."/>
            <person name="Bhonagiri V."/>
            <person name="Nash W.E."/>
            <person name="Mardis E.R."/>
            <person name="Wilson R.K."/>
        </authorList>
    </citation>
    <scope>NUCLEOTIDE SEQUENCE [LARGE SCALE GENOMIC DNA]</scope>
    <source>
        <strain evidence="1 2">NRL30031/H210</strain>
    </source>
</reference>
<dbReference type="AlphaFoldDB" id="C0EPH3"/>